<evidence type="ECO:0000256" key="2">
    <source>
        <dbReference type="ARBA" id="ARBA00022723"/>
    </source>
</evidence>
<dbReference type="GO" id="GO:0008270">
    <property type="term" value="F:zinc ion binding"/>
    <property type="evidence" value="ECO:0007669"/>
    <property type="project" value="InterPro"/>
</dbReference>
<dbReference type="InterPro" id="IPR016192">
    <property type="entry name" value="APOBEC/CMP_deaminase_Zn-bd"/>
</dbReference>
<dbReference type="GO" id="GO:0072527">
    <property type="term" value="P:pyrimidine-containing compound metabolic process"/>
    <property type="evidence" value="ECO:0007669"/>
    <property type="project" value="UniProtKB-ARBA"/>
</dbReference>
<dbReference type="Pfam" id="PF00383">
    <property type="entry name" value="dCMP_cyt_deam_1"/>
    <property type="match status" value="1"/>
</dbReference>
<dbReference type="InterPro" id="IPR002125">
    <property type="entry name" value="CMP_dCMP_dom"/>
</dbReference>
<dbReference type="InterPro" id="IPR016193">
    <property type="entry name" value="Cytidine_deaminase-like"/>
</dbReference>
<keyword evidence="4" id="KW-0862">Zinc</keyword>
<dbReference type="Gene3D" id="3.40.140.10">
    <property type="entry name" value="Cytidine Deaminase, domain 2"/>
    <property type="match status" value="1"/>
</dbReference>
<dbReference type="InterPro" id="IPR050202">
    <property type="entry name" value="Cyt/Deoxycyt_deaminase"/>
</dbReference>
<dbReference type="PROSITE" id="PS00903">
    <property type="entry name" value="CYT_DCMP_DEAMINASES_1"/>
    <property type="match status" value="1"/>
</dbReference>
<keyword evidence="3" id="KW-0378">Hydrolase</keyword>
<dbReference type="Proteomes" id="UP000823935">
    <property type="component" value="Unassembled WGS sequence"/>
</dbReference>
<dbReference type="AlphaFoldDB" id="A0A9D1ESC0"/>
<protein>
    <submittedName>
        <fullName evidence="6">Cytidine deaminase</fullName>
    </submittedName>
</protein>
<dbReference type="GO" id="GO:0005829">
    <property type="term" value="C:cytosol"/>
    <property type="evidence" value="ECO:0007669"/>
    <property type="project" value="TreeGrafter"/>
</dbReference>
<evidence type="ECO:0000256" key="3">
    <source>
        <dbReference type="ARBA" id="ARBA00022801"/>
    </source>
</evidence>
<dbReference type="GO" id="GO:0004126">
    <property type="term" value="F:cytidine deaminase activity"/>
    <property type="evidence" value="ECO:0007669"/>
    <property type="project" value="UniProtKB-ARBA"/>
</dbReference>
<accession>A0A9D1ESC0</accession>
<sequence length="148" mass="15572">MAVLNARAVSPFVDAGSVAAALLTRSGNIYVGVCMDTACSLGMCAERSAVASMLTHGESQIAKIVAVSADGKAVAPCGACRELLMQLDRDSKDMEVLLDSDSWRAVPLKELAPDWWGAKRFEAFEAAETADCNSSAQVCAQAARTVRT</sequence>
<reference evidence="6" key="1">
    <citation type="submission" date="2020-10" db="EMBL/GenBank/DDBJ databases">
        <authorList>
            <person name="Gilroy R."/>
        </authorList>
    </citation>
    <scope>NUCLEOTIDE SEQUENCE</scope>
    <source>
        <strain evidence="6">CHK190-19873</strain>
    </source>
</reference>
<comment type="caution">
    <text evidence="6">The sequence shown here is derived from an EMBL/GenBank/DDBJ whole genome shotgun (WGS) entry which is preliminary data.</text>
</comment>
<dbReference type="PROSITE" id="PS51747">
    <property type="entry name" value="CYT_DCMP_DEAMINASES_2"/>
    <property type="match status" value="1"/>
</dbReference>
<evidence type="ECO:0000313" key="6">
    <source>
        <dbReference type="EMBL" id="HIS30836.1"/>
    </source>
</evidence>
<comment type="similarity">
    <text evidence="1">Belongs to the cytidine and deoxycytidylate deaminase family.</text>
</comment>
<evidence type="ECO:0000259" key="5">
    <source>
        <dbReference type="PROSITE" id="PS51747"/>
    </source>
</evidence>
<reference evidence="6" key="2">
    <citation type="journal article" date="2021" name="PeerJ">
        <title>Extensive microbial diversity within the chicken gut microbiome revealed by metagenomics and culture.</title>
        <authorList>
            <person name="Gilroy R."/>
            <person name="Ravi A."/>
            <person name="Getino M."/>
            <person name="Pursley I."/>
            <person name="Horton D.L."/>
            <person name="Alikhan N.F."/>
            <person name="Baker D."/>
            <person name="Gharbi K."/>
            <person name="Hall N."/>
            <person name="Watson M."/>
            <person name="Adriaenssens E.M."/>
            <person name="Foster-Nyarko E."/>
            <person name="Jarju S."/>
            <person name="Secka A."/>
            <person name="Antonio M."/>
            <person name="Oren A."/>
            <person name="Chaudhuri R.R."/>
            <person name="La Ragione R."/>
            <person name="Hildebrand F."/>
            <person name="Pallen M.J."/>
        </authorList>
    </citation>
    <scope>NUCLEOTIDE SEQUENCE</scope>
    <source>
        <strain evidence="6">CHK190-19873</strain>
    </source>
</reference>
<gene>
    <name evidence="6" type="ORF">IAB44_04695</name>
</gene>
<dbReference type="GO" id="GO:0055086">
    <property type="term" value="P:nucleobase-containing small molecule metabolic process"/>
    <property type="evidence" value="ECO:0007669"/>
    <property type="project" value="UniProtKB-ARBA"/>
</dbReference>
<dbReference type="CDD" id="cd01283">
    <property type="entry name" value="cytidine_deaminase"/>
    <property type="match status" value="1"/>
</dbReference>
<organism evidence="6 7">
    <name type="scientific">Candidatus Limivivens intestinipullorum</name>
    <dbReference type="NCBI Taxonomy" id="2840858"/>
    <lineage>
        <taxon>Bacteria</taxon>
        <taxon>Bacillati</taxon>
        <taxon>Bacillota</taxon>
        <taxon>Clostridia</taxon>
        <taxon>Lachnospirales</taxon>
        <taxon>Lachnospiraceae</taxon>
        <taxon>Lachnospiraceae incertae sedis</taxon>
        <taxon>Candidatus Limivivens</taxon>
    </lineage>
</organism>
<keyword evidence="2" id="KW-0479">Metal-binding</keyword>
<name>A0A9D1ESC0_9FIRM</name>
<evidence type="ECO:0000256" key="4">
    <source>
        <dbReference type="ARBA" id="ARBA00022833"/>
    </source>
</evidence>
<dbReference type="EMBL" id="DVIQ01000023">
    <property type="protein sequence ID" value="HIS30836.1"/>
    <property type="molecule type" value="Genomic_DNA"/>
</dbReference>
<proteinExistence type="inferred from homology"/>
<dbReference type="SUPFAM" id="SSF53927">
    <property type="entry name" value="Cytidine deaminase-like"/>
    <property type="match status" value="1"/>
</dbReference>
<feature type="domain" description="CMP/dCMP-type deaminase" evidence="5">
    <location>
        <begin position="1"/>
        <end position="114"/>
    </location>
</feature>
<dbReference type="PANTHER" id="PTHR11644">
    <property type="entry name" value="CYTIDINE DEAMINASE"/>
    <property type="match status" value="1"/>
</dbReference>
<dbReference type="PANTHER" id="PTHR11644:SF2">
    <property type="entry name" value="CYTIDINE DEAMINASE"/>
    <property type="match status" value="1"/>
</dbReference>
<dbReference type="GO" id="GO:0042802">
    <property type="term" value="F:identical protein binding"/>
    <property type="evidence" value="ECO:0007669"/>
    <property type="project" value="UniProtKB-ARBA"/>
</dbReference>
<evidence type="ECO:0000256" key="1">
    <source>
        <dbReference type="ARBA" id="ARBA00006576"/>
    </source>
</evidence>
<evidence type="ECO:0000313" key="7">
    <source>
        <dbReference type="Proteomes" id="UP000823935"/>
    </source>
</evidence>